<keyword evidence="1" id="KW-0456">Lyase</keyword>
<gene>
    <name evidence="3" type="ORF">C7I55_23220</name>
</gene>
<protein>
    <submittedName>
        <fullName evidence="3">Altronate hydrolase</fullName>
    </submittedName>
</protein>
<comment type="caution">
    <text evidence="3">The sequence shown here is derived from an EMBL/GenBank/DDBJ whole genome shotgun (WGS) entry which is preliminary data.</text>
</comment>
<name>A0A2P7QGS5_9SPHN</name>
<proteinExistence type="predicted"/>
<feature type="domain" description="SAF" evidence="2">
    <location>
        <begin position="27"/>
        <end position="98"/>
    </location>
</feature>
<dbReference type="InterPro" id="IPR013974">
    <property type="entry name" value="SAF"/>
</dbReference>
<keyword evidence="4" id="KW-1185">Reference proteome</keyword>
<dbReference type="InterPro" id="IPR044144">
    <property type="entry name" value="SAF_UxaA/GarD"/>
</dbReference>
<evidence type="ECO:0000313" key="4">
    <source>
        <dbReference type="Proteomes" id="UP000241167"/>
    </source>
</evidence>
<dbReference type="EMBL" id="PXYI01000010">
    <property type="protein sequence ID" value="PSJ37143.1"/>
    <property type="molecule type" value="Genomic_DNA"/>
</dbReference>
<dbReference type="AlphaFoldDB" id="A0A2P7QGS5"/>
<organism evidence="3 4">
    <name type="scientific">Allosphingosinicella deserti</name>
    <dbReference type="NCBI Taxonomy" id="2116704"/>
    <lineage>
        <taxon>Bacteria</taxon>
        <taxon>Pseudomonadati</taxon>
        <taxon>Pseudomonadota</taxon>
        <taxon>Alphaproteobacteria</taxon>
        <taxon>Sphingomonadales</taxon>
        <taxon>Sphingomonadaceae</taxon>
        <taxon>Allosphingosinicella</taxon>
    </lineage>
</organism>
<evidence type="ECO:0000256" key="1">
    <source>
        <dbReference type="ARBA" id="ARBA00023239"/>
    </source>
</evidence>
<accession>A0A2P7QGS5</accession>
<dbReference type="Proteomes" id="UP000241167">
    <property type="component" value="Unassembled WGS sequence"/>
</dbReference>
<evidence type="ECO:0000259" key="2">
    <source>
        <dbReference type="SMART" id="SM00858"/>
    </source>
</evidence>
<reference evidence="3 4" key="1">
    <citation type="submission" date="2018-03" db="EMBL/GenBank/DDBJ databases">
        <title>The draft genome of Sphingosinicella sp. GL-C-18.</title>
        <authorList>
            <person name="Liu L."/>
            <person name="Li L."/>
            <person name="Liang L."/>
            <person name="Zhang X."/>
            <person name="Wang T."/>
        </authorList>
    </citation>
    <scope>NUCLEOTIDE SEQUENCE [LARGE SCALE GENOMIC DNA]</scope>
    <source>
        <strain evidence="3 4">GL-C-18</strain>
    </source>
</reference>
<sequence>MTTADGPETLATSRPNAARLLLLDARDNVLVCTTPIAAGDPLPIGDETVVAPVAIAVGHKVARHALAPGDKVIKHGAPIGSANRAIAPGDWIHLHNLDSDYIPTHSRKTVSTEE</sequence>
<dbReference type="Gene3D" id="2.30.130.110">
    <property type="match status" value="1"/>
</dbReference>
<dbReference type="Pfam" id="PF08666">
    <property type="entry name" value="SAF"/>
    <property type="match status" value="1"/>
</dbReference>
<dbReference type="CDD" id="cd11613">
    <property type="entry name" value="SAF_AH_GD"/>
    <property type="match status" value="1"/>
</dbReference>
<keyword evidence="3" id="KW-0378">Hydrolase</keyword>
<dbReference type="SMART" id="SM00858">
    <property type="entry name" value="SAF"/>
    <property type="match status" value="1"/>
</dbReference>
<evidence type="ECO:0000313" key="3">
    <source>
        <dbReference type="EMBL" id="PSJ37143.1"/>
    </source>
</evidence>
<dbReference type="GO" id="GO:0016829">
    <property type="term" value="F:lyase activity"/>
    <property type="evidence" value="ECO:0007669"/>
    <property type="project" value="UniProtKB-KW"/>
</dbReference>
<dbReference type="OrthoDB" id="9804574at2"/>
<dbReference type="GO" id="GO:0016787">
    <property type="term" value="F:hydrolase activity"/>
    <property type="evidence" value="ECO:0007669"/>
    <property type="project" value="UniProtKB-KW"/>
</dbReference>